<accession>A0A2P5Y3R2</accession>
<dbReference type="AlphaFoldDB" id="A0A2P5Y3R2"/>
<protein>
    <submittedName>
        <fullName evidence="2">Uncharacterized protein</fullName>
    </submittedName>
</protein>
<organism evidence="2 3">
    <name type="scientific">Gossypium barbadense</name>
    <name type="common">Sea Island cotton</name>
    <name type="synonym">Hibiscus barbadensis</name>
    <dbReference type="NCBI Taxonomy" id="3634"/>
    <lineage>
        <taxon>Eukaryota</taxon>
        <taxon>Viridiplantae</taxon>
        <taxon>Streptophyta</taxon>
        <taxon>Embryophyta</taxon>
        <taxon>Tracheophyta</taxon>
        <taxon>Spermatophyta</taxon>
        <taxon>Magnoliopsida</taxon>
        <taxon>eudicotyledons</taxon>
        <taxon>Gunneridae</taxon>
        <taxon>Pentapetalae</taxon>
        <taxon>rosids</taxon>
        <taxon>malvids</taxon>
        <taxon>Malvales</taxon>
        <taxon>Malvaceae</taxon>
        <taxon>Malvoideae</taxon>
        <taxon>Gossypium</taxon>
    </lineage>
</organism>
<dbReference type="EMBL" id="KZ663760">
    <property type="protein sequence ID" value="PPS10187.1"/>
    <property type="molecule type" value="Genomic_DNA"/>
</dbReference>
<feature type="compositionally biased region" description="Basic residues" evidence="1">
    <location>
        <begin position="1"/>
        <end position="19"/>
    </location>
</feature>
<sequence>MSSSRGKKAAVPASKKRKGASSSAGPTTKIQQVQIVDAIRALLTTDPWELFFGIIELTYLDLTMELCSTFHLQTVMTYYDDPSTVQFCLGGLIRQVSVPEFGAALRLYTKEFKRRINYMLSVATYISLPRRYVIDLAYFTALAIQHQTEWHRKGVISIGPNVTQLTQHFGLLNTAAQESSLTLISQMSPQGILIMLSMRMIEKRRGTYPPQFRMPNLPKRRPTRIFLMMSPHSTRTHRLSHHHPLVQFMRRLRLLTSLSASPDSSSSVFNDLTTLMLLYNRSVSTFTSHCQSHLANHPAIKMTYGLMNLYDHRSILLHSRTNYSPKL</sequence>
<dbReference type="Proteomes" id="UP000239757">
    <property type="component" value="Unassembled WGS sequence"/>
</dbReference>
<evidence type="ECO:0000313" key="3">
    <source>
        <dbReference type="Proteomes" id="UP000239757"/>
    </source>
</evidence>
<proteinExistence type="predicted"/>
<name>A0A2P5Y3R2_GOSBA</name>
<gene>
    <name evidence="2" type="ORF">GOBAR_AA10467</name>
</gene>
<evidence type="ECO:0000256" key="1">
    <source>
        <dbReference type="SAM" id="MobiDB-lite"/>
    </source>
</evidence>
<feature type="region of interest" description="Disordered" evidence="1">
    <location>
        <begin position="1"/>
        <end position="26"/>
    </location>
</feature>
<evidence type="ECO:0000313" key="2">
    <source>
        <dbReference type="EMBL" id="PPS10187.1"/>
    </source>
</evidence>
<reference evidence="2 3" key="1">
    <citation type="submission" date="2015-01" db="EMBL/GenBank/DDBJ databases">
        <title>Genome of allotetraploid Gossypium barbadense reveals genomic plasticity and fiber elongation in cotton evolution.</title>
        <authorList>
            <person name="Chen X."/>
            <person name="Liu X."/>
            <person name="Zhao B."/>
            <person name="Zheng H."/>
            <person name="Hu Y."/>
            <person name="Lu G."/>
            <person name="Yang C."/>
            <person name="Chen J."/>
            <person name="Shan C."/>
            <person name="Zhang L."/>
            <person name="Zhou Y."/>
            <person name="Wang L."/>
            <person name="Guo W."/>
            <person name="Bai Y."/>
            <person name="Ruan J."/>
            <person name="Shangguan X."/>
            <person name="Mao Y."/>
            <person name="Jiang J."/>
            <person name="Zhu Y."/>
            <person name="Lei J."/>
            <person name="Kang H."/>
            <person name="Chen S."/>
            <person name="He X."/>
            <person name="Wang R."/>
            <person name="Wang Y."/>
            <person name="Chen J."/>
            <person name="Wang L."/>
            <person name="Yu S."/>
            <person name="Wang B."/>
            <person name="Wei J."/>
            <person name="Song S."/>
            <person name="Lu X."/>
            <person name="Gao Z."/>
            <person name="Gu W."/>
            <person name="Deng X."/>
            <person name="Ma D."/>
            <person name="Wang S."/>
            <person name="Liang W."/>
            <person name="Fang L."/>
            <person name="Cai C."/>
            <person name="Zhu X."/>
            <person name="Zhou B."/>
            <person name="Zhang Y."/>
            <person name="Chen Z."/>
            <person name="Xu S."/>
            <person name="Zhu R."/>
            <person name="Wang S."/>
            <person name="Zhang T."/>
            <person name="Zhao G."/>
        </authorList>
    </citation>
    <scope>NUCLEOTIDE SEQUENCE [LARGE SCALE GENOMIC DNA]</scope>
    <source>
        <strain evidence="3">cv. Xinhai21</strain>
        <tissue evidence="2">Leaf</tissue>
    </source>
</reference>